<keyword evidence="4" id="KW-1185">Reference proteome</keyword>
<dbReference type="Proteomes" id="UP000250140">
    <property type="component" value="Unassembled WGS sequence"/>
</dbReference>
<feature type="compositionally biased region" description="Low complexity" evidence="1">
    <location>
        <begin position="30"/>
        <end position="44"/>
    </location>
</feature>
<dbReference type="OrthoDB" id="4772757at2759"/>
<dbReference type="InterPro" id="IPR031350">
    <property type="entry name" value="Goodbye_dom"/>
</dbReference>
<protein>
    <recommendedName>
        <fullName evidence="2">Fungal STAND N-terminal Goodbye domain-containing protein</fullName>
    </recommendedName>
</protein>
<feature type="domain" description="Fungal STAND N-terminal Goodbye" evidence="2">
    <location>
        <begin position="59"/>
        <end position="150"/>
    </location>
</feature>
<evidence type="ECO:0000259" key="2">
    <source>
        <dbReference type="Pfam" id="PF17109"/>
    </source>
</evidence>
<proteinExistence type="predicted"/>
<name>A0A8E2JQU1_9PEZI</name>
<dbReference type="AlphaFoldDB" id="A0A8E2JQU1"/>
<accession>A0A8E2JQU1</accession>
<dbReference type="PANTHER" id="PTHR10039">
    <property type="entry name" value="AMELOGENIN"/>
    <property type="match status" value="1"/>
</dbReference>
<feature type="region of interest" description="Disordered" evidence="1">
    <location>
        <begin position="1"/>
        <end position="55"/>
    </location>
</feature>
<evidence type="ECO:0000313" key="4">
    <source>
        <dbReference type="Proteomes" id="UP000250140"/>
    </source>
</evidence>
<dbReference type="Pfam" id="PF17109">
    <property type="entry name" value="Goodbye"/>
    <property type="match status" value="1"/>
</dbReference>
<evidence type="ECO:0000313" key="3">
    <source>
        <dbReference type="EMBL" id="OCL05704.1"/>
    </source>
</evidence>
<gene>
    <name evidence="3" type="ORF">AOQ84DRAFT_93057</name>
</gene>
<reference evidence="3 4" key="1">
    <citation type="journal article" date="2016" name="Nat. Commun.">
        <title>Ectomycorrhizal ecology is imprinted in the genome of the dominant symbiotic fungus Cenococcum geophilum.</title>
        <authorList>
            <consortium name="DOE Joint Genome Institute"/>
            <person name="Peter M."/>
            <person name="Kohler A."/>
            <person name="Ohm R.A."/>
            <person name="Kuo A."/>
            <person name="Krutzmann J."/>
            <person name="Morin E."/>
            <person name="Arend M."/>
            <person name="Barry K.W."/>
            <person name="Binder M."/>
            <person name="Choi C."/>
            <person name="Clum A."/>
            <person name="Copeland A."/>
            <person name="Grisel N."/>
            <person name="Haridas S."/>
            <person name="Kipfer T."/>
            <person name="LaButti K."/>
            <person name="Lindquist E."/>
            <person name="Lipzen A."/>
            <person name="Maire R."/>
            <person name="Meier B."/>
            <person name="Mihaltcheva S."/>
            <person name="Molinier V."/>
            <person name="Murat C."/>
            <person name="Poggeler S."/>
            <person name="Quandt C.A."/>
            <person name="Sperisen C."/>
            <person name="Tritt A."/>
            <person name="Tisserant E."/>
            <person name="Crous P.W."/>
            <person name="Henrissat B."/>
            <person name="Nehls U."/>
            <person name="Egli S."/>
            <person name="Spatafora J.W."/>
            <person name="Grigoriev I.V."/>
            <person name="Martin F.M."/>
        </authorList>
    </citation>
    <scope>NUCLEOTIDE SEQUENCE [LARGE SCALE GENOMIC DNA]</scope>
    <source>
        <strain evidence="3 4">CBS 207.34</strain>
    </source>
</reference>
<dbReference type="EMBL" id="KV750231">
    <property type="protein sequence ID" value="OCL05704.1"/>
    <property type="molecule type" value="Genomic_DNA"/>
</dbReference>
<sequence>MRRRDRLMKNLPFGRHRSPARSTQPPVPQIASPSISATPSSTAAGGLHSSPTPADNPALQLAIQKHYDSLPEADKTFRSRSQTISKFLNLLQRFMAGVTTAVQASPDPSAIIIGIIQVVLNSALEIATFFDRLSGMIDRLSDYLDPLAEYARGARDSEIFGREVIAAYGDLLDFWTAARHVFVDLGGAQRKNTSLRTFLQVQWEQFETTFGDIEKRFAHHLDVLSHGSGALQFNAITKANNDRQLKEREEVLQWISEDDFEKSHEDKYRRKHPGTGNWLVQTDAFQQWFSHTGSMLLWCYGKRPMSSSI</sequence>
<evidence type="ECO:0000256" key="1">
    <source>
        <dbReference type="SAM" id="MobiDB-lite"/>
    </source>
</evidence>
<organism evidence="3 4">
    <name type="scientific">Glonium stellatum</name>
    <dbReference type="NCBI Taxonomy" id="574774"/>
    <lineage>
        <taxon>Eukaryota</taxon>
        <taxon>Fungi</taxon>
        <taxon>Dikarya</taxon>
        <taxon>Ascomycota</taxon>
        <taxon>Pezizomycotina</taxon>
        <taxon>Dothideomycetes</taxon>
        <taxon>Pleosporomycetidae</taxon>
        <taxon>Gloniales</taxon>
        <taxon>Gloniaceae</taxon>
        <taxon>Glonium</taxon>
    </lineage>
</organism>